<evidence type="ECO:0000313" key="2">
    <source>
        <dbReference type="Proteomes" id="UP000187203"/>
    </source>
</evidence>
<protein>
    <submittedName>
        <fullName evidence="1">Uncharacterized protein</fullName>
    </submittedName>
</protein>
<accession>A0A1R3KE15</accession>
<proteinExistence type="predicted"/>
<gene>
    <name evidence="1" type="ORF">COLO4_08926</name>
</gene>
<reference evidence="2" key="1">
    <citation type="submission" date="2013-09" db="EMBL/GenBank/DDBJ databases">
        <title>Corchorus olitorius genome sequencing.</title>
        <authorList>
            <person name="Alam M."/>
            <person name="Haque M.S."/>
            <person name="Islam M.S."/>
            <person name="Emdad E.M."/>
            <person name="Islam M.M."/>
            <person name="Ahmed B."/>
            <person name="Halim A."/>
            <person name="Hossen Q.M.M."/>
            <person name="Hossain M.Z."/>
            <person name="Ahmed R."/>
            <person name="Khan M.M."/>
            <person name="Islam R."/>
            <person name="Rashid M.M."/>
            <person name="Khan S.A."/>
            <person name="Rahman M.S."/>
            <person name="Alam M."/>
            <person name="Yahiya A.S."/>
            <person name="Khan M.S."/>
            <person name="Azam M.S."/>
            <person name="Haque T."/>
            <person name="Lashkar M.Z.H."/>
            <person name="Akhand A.I."/>
            <person name="Morshed G."/>
            <person name="Roy S."/>
            <person name="Uddin K.S."/>
            <person name="Rabeya T."/>
            <person name="Hossain A.S."/>
            <person name="Chowdhury A."/>
            <person name="Snigdha A.R."/>
            <person name="Mortoza M.S."/>
            <person name="Matin S.A."/>
            <person name="Hoque S.M.E."/>
            <person name="Islam M.K."/>
            <person name="Roy D.K."/>
            <person name="Haider R."/>
            <person name="Moosa M.M."/>
            <person name="Elias S.M."/>
            <person name="Hasan A.M."/>
            <person name="Jahan S."/>
            <person name="Shafiuddin M."/>
            <person name="Mahmood N."/>
            <person name="Shommy N.S."/>
        </authorList>
    </citation>
    <scope>NUCLEOTIDE SEQUENCE [LARGE SCALE GENOMIC DNA]</scope>
    <source>
        <strain evidence="2">cv. O-4</strain>
    </source>
</reference>
<sequence length="138" mass="15560">MGRVSEMVIFLYEMKRDSVVKACEVGAREMSVLCVFFSRASVNERVFSLLRMGSVSFSCAERTWSNPRVASLPGSHLSCLLPFNNFLSLFFCLLAKCIGKGWRLSLMSWHGTPHPACLVSFCTMFNSTWLPFHASLFT</sequence>
<dbReference type="EMBL" id="AWUE01014039">
    <property type="protein sequence ID" value="OMP05315.1"/>
    <property type="molecule type" value="Genomic_DNA"/>
</dbReference>
<evidence type="ECO:0000313" key="1">
    <source>
        <dbReference type="EMBL" id="OMP05315.1"/>
    </source>
</evidence>
<name>A0A1R3KE15_9ROSI</name>
<keyword evidence="2" id="KW-1185">Reference proteome</keyword>
<comment type="caution">
    <text evidence="1">The sequence shown here is derived from an EMBL/GenBank/DDBJ whole genome shotgun (WGS) entry which is preliminary data.</text>
</comment>
<dbReference type="Proteomes" id="UP000187203">
    <property type="component" value="Unassembled WGS sequence"/>
</dbReference>
<organism evidence="1 2">
    <name type="scientific">Corchorus olitorius</name>
    <dbReference type="NCBI Taxonomy" id="93759"/>
    <lineage>
        <taxon>Eukaryota</taxon>
        <taxon>Viridiplantae</taxon>
        <taxon>Streptophyta</taxon>
        <taxon>Embryophyta</taxon>
        <taxon>Tracheophyta</taxon>
        <taxon>Spermatophyta</taxon>
        <taxon>Magnoliopsida</taxon>
        <taxon>eudicotyledons</taxon>
        <taxon>Gunneridae</taxon>
        <taxon>Pentapetalae</taxon>
        <taxon>rosids</taxon>
        <taxon>malvids</taxon>
        <taxon>Malvales</taxon>
        <taxon>Malvaceae</taxon>
        <taxon>Grewioideae</taxon>
        <taxon>Apeibeae</taxon>
        <taxon>Corchorus</taxon>
    </lineage>
</organism>
<dbReference type="AlphaFoldDB" id="A0A1R3KE15"/>